<organism evidence="1 2">
    <name type="scientific">Trichlorobacter ammonificans</name>
    <dbReference type="NCBI Taxonomy" id="2916410"/>
    <lineage>
        <taxon>Bacteria</taxon>
        <taxon>Pseudomonadati</taxon>
        <taxon>Thermodesulfobacteriota</taxon>
        <taxon>Desulfuromonadia</taxon>
        <taxon>Geobacterales</taxon>
        <taxon>Geobacteraceae</taxon>
        <taxon>Trichlorobacter</taxon>
    </lineage>
</organism>
<reference evidence="1 2" key="1">
    <citation type="submission" date="2022-03" db="EMBL/GenBank/DDBJ databases">
        <authorList>
            <person name="Koch H."/>
        </authorList>
    </citation>
    <scope>NUCLEOTIDE SEQUENCE [LARGE SCALE GENOMIC DNA]</scope>
    <source>
        <strain evidence="1 2">G1</strain>
    </source>
</reference>
<evidence type="ECO:0000313" key="2">
    <source>
        <dbReference type="Proteomes" id="UP001295463"/>
    </source>
</evidence>
<keyword evidence="2" id="KW-1185">Reference proteome</keyword>
<name>A0ABM9DBL1_9BACT</name>
<proteinExistence type="predicted"/>
<accession>A0ABM9DBL1</accession>
<protein>
    <submittedName>
        <fullName evidence="1">Uncharacterized protein</fullName>
    </submittedName>
</protein>
<dbReference type="EMBL" id="OW150024">
    <property type="protein sequence ID" value="CAH2031787.1"/>
    <property type="molecule type" value="Genomic_DNA"/>
</dbReference>
<sequence>MVEPLLLFARELSNGLRVELWDVSRHYFGGYWQVALEARCPVALRPELFDGPAACDEARHLLGECVMYVQRLERMAVRQDLLEPVRRELVQRFEHHVVPFLSHPRFAAGFIAGKSAKCRRKVVRGIPVPA</sequence>
<gene>
    <name evidence="1" type="ORF">GEAMG1_1952</name>
</gene>
<dbReference type="RefSeq" id="WP_305732583.1">
    <property type="nucleotide sequence ID" value="NZ_OW150024.1"/>
</dbReference>
<evidence type="ECO:0000313" key="1">
    <source>
        <dbReference type="EMBL" id="CAH2031787.1"/>
    </source>
</evidence>
<dbReference type="Proteomes" id="UP001295463">
    <property type="component" value="Chromosome"/>
</dbReference>